<dbReference type="PANTHER" id="PTHR43784">
    <property type="entry name" value="GDSL-LIKE LIPASE/ACYLHYDROLASE, PUTATIVE (AFU_ORTHOLOGUE AFUA_2G00820)-RELATED"/>
    <property type="match status" value="1"/>
</dbReference>
<dbReference type="Pfam" id="PF13472">
    <property type="entry name" value="Lipase_GDSL_2"/>
    <property type="match status" value="1"/>
</dbReference>
<dbReference type="SUPFAM" id="SSF52266">
    <property type="entry name" value="SGNH hydrolase"/>
    <property type="match status" value="1"/>
</dbReference>
<accession>A0A0L0MA18</accession>
<comment type="caution">
    <text evidence="2">The sequence shown here is derived from an EMBL/GenBank/DDBJ whole genome shotgun (WGS) entry which is preliminary data.</text>
</comment>
<dbReference type="CDD" id="cd01830">
    <property type="entry name" value="XynE_like"/>
    <property type="match status" value="1"/>
</dbReference>
<dbReference type="PANTHER" id="PTHR43784:SF2">
    <property type="entry name" value="GDSL-LIKE LIPASE_ACYLHYDROLASE, PUTATIVE (AFU_ORTHOLOGUE AFUA_2G00820)-RELATED"/>
    <property type="match status" value="1"/>
</dbReference>
<evidence type="ECO:0000259" key="1">
    <source>
        <dbReference type="Pfam" id="PF13472"/>
    </source>
</evidence>
<evidence type="ECO:0000313" key="2">
    <source>
        <dbReference type="EMBL" id="KND59223.1"/>
    </source>
</evidence>
<dbReference type="InterPro" id="IPR036514">
    <property type="entry name" value="SGNH_hydro_sf"/>
</dbReference>
<evidence type="ECO:0000313" key="3">
    <source>
        <dbReference type="Proteomes" id="UP000036959"/>
    </source>
</evidence>
<reference evidence="3" key="1">
    <citation type="submission" date="2015-06" db="EMBL/GenBank/DDBJ databases">
        <title>Comparative genomics of Burkholderia leaf nodule symbionts.</title>
        <authorList>
            <person name="Carlier A."/>
            <person name="Eberl L."/>
            <person name="Pinto-Carbo M."/>
        </authorList>
    </citation>
    <scope>NUCLEOTIDE SEQUENCE [LARGE SCALE GENOMIC DNA]</scope>
    <source>
        <strain evidence="3">UZHbot4</strain>
    </source>
</reference>
<dbReference type="InterPro" id="IPR053140">
    <property type="entry name" value="GDSL_Rv0518-like"/>
</dbReference>
<dbReference type="AlphaFoldDB" id="A0A0L0MA18"/>
<dbReference type="GO" id="GO:0016788">
    <property type="term" value="F:hydrolase activity, acting on ester bonds"/>
    <property type="evidence" value="ECO:0007669"/>
    <property type="project" value="UniProtKB-ARBA"/>
</dbReference>
<feature type="domain" description="SGNH hydrolase-type esterase" evidence="1">
    <location>
        <begin position="284"/>
        <end position="480"/>
    </location>
</feature>
<keyword evidence="3" id="KW-1185">Reference proteome</keyword>
<dbReference type="EMBL" id="LFJJ01000148">
    <property type="protein sequence ID" value="KND59223.1"/>
    <property type="molecule type" value="Genomic_DNA"/>
</dbReference>
<dbReference type="InterPro" id="IPR013830">
    <property type="entry name" value="SGNH_hydro"/>
</dbReference>
<gene>
    <name evidence="2" type="ORF">BVER_01159c</name>
</gene>
<proteinExistence type="predicted"/>
<organism evidence="2 3">
    <name type="scientific">Candidatus Burkholderia verschuerenii</name>
    <dbReference type="NCBI Taxonomy" id="242163"/>
    <lineage>
        <taxon>Bacteria</taxon>
        <taxon>Pseudomonadati</taxon>
        <taxon>Pseudomonadota</taxon>
        <taxon>Betaproteobacteria</taxon>
        <taxon>Burkholderiales</taxon>
        <taxon>Burkholderiaceae</taxon>
        <taxon>Burkholderia</taxon>
    </lineage>
</organism>
<dbReference type="Gene3D" id="3.40.50.1110">
    <property type="entry name" value="SGNH hydrolase"/>
    <property type="match status" value="1"/>
</dbReference>
<dbReference type="Proteomes" id="UP000036959">
    <property type="component" value="Unassembled WGS sequence"/>
</dbReference>
<name>A0A0L0MA18_9BURK</name>
<protein>
    <submittedName>
        <fullName evidence="2">Lysophospholipase L1 and related esterase</fullName>
    </submittedName>
</protein>
<dbReference type="PATRIC" id="fig|242163.4.peg.1527"/>
<sequence length="498" mass="53228">MCVRGCHDSSMREQAMRPLWVECQHFEAFSAARAVLRSTTPGRGEPTVPRARRSIRHNLGFVLTPSPMKLRAFAAICAAAISASISFATPAWSADAAAAPDTARWVSAWGTALQSIPQMAELPALYRAPDVAGRTVRQVIYPQITGKQMRLRISNLYGTEPLVVESMSVARAVSGSNAAIRAGSARPVLFGGRKSVTVAPGAQATSDPVAFDVTAFQPVAVSSFVGKEQKLVAWHRVASQVNYVSTPGDHTDDASAGAFRSRFTQYAWLSNVSVESPSAQSVIAIGDSITDGMRSSLNANRRWTDALAKRIEKDGGGQTTVVNVGISGNRLLSNSPCYGEALVNRFERDALRQYSVRAIVVLIGINDINFAAMPARAGLDCDTPHTQVNADALERGYQRLIAQAHQRGVKIYGATLTPASLPPDREAIRTAVNASIRSSCAFDGVIDFDQALRDPAQPSVLQRRYDSGDHVHPSDAGYAAMAAAVPLEVVVGRGKSGQ</sequence>